<protein>
    <submittedName>
        <fullName evidence="2">Uncharacterized protein</fullName>
    </submittedName>
</protein>
<feature type="region of interest" description="Disordered" evidence="1">
    <location>
        <begin position="1"/>
        <end position="37"/>
    </location>
</feature>
<dbReference type="EMBL" id="JAKEKT020000052">
    <property type="protein sequence ID" value="KAL1640283.1"/>
    <property type="molecule type" value="Genomic_DNA"/>
</dbReference>
<keyword evidence="3" id="KW-1185">Reference proteome</keyword>
<evidence type="ECO:0000313" key="2">
    <source>
        <dbReference type="EMBL" id="KAL1640283.1"/>
    </source>
</evidence>
<evidence type="ECO:0000313" key="3">
    <source>
        <dbReference type="Proteomes" id="UP001521184"/>
    </source>
</evidence>
<proteinExistence type="predicted"/>
<name>A0ABR3TLP0_9PEZI</name>
<comment type="caution">
    <text evidence="2">The sequence shown here is derived from an EMBL/GenBank/DDBJ whole genome shotgun (WGS) entry which is preliminary data.</text>
</comment>
<organism evidence="2 3">
    <name type="scientific">Diplodia intermedia</name>
    <dbReference type="NCBI Taxonomy" id="856260"/>
    <lineage>
        <taxon>Eukaryota</taxon>
        <taxon>Fungi</taxon>
        <taxon>Dikarya</taxon>
        <taxon>Ascomycota</taxon>
        <taxon>Pezizomycotina</taxon>
        <taxon>Dothideomycetes</taxon>
        <taxon>Dothideomycetes incertae sedis</taxon>
        <taxon>Botryosphaeriales</taxon>
        <taxon>Botryosphaeriaceae</taxon>
        <taxon>Diplodia</taxon>
    </lineage>
</organism>
<sequence>MATLAEASGNAAEGRSAQALELDATKEEECNNNPDLSLPKGIMEHFDSPFGLGNTEKVIVDGGIEYASLLHLPLISILANAV</sequence>
<gene>
    <name evidence="2" type="ORF">SLS58_007099</name>
</gene>
<dbReference type="Proteomes" id="UP001521184">
    <property type="component" value="Unassembled WGS sequence"/>
</dbReference>
<reference evidence="2 3" key="1">
    <citation type="journal article" date="2023" name="Plant Dis.">
        <title>First Report of Diplodia intermedia Causing Canker and Dieback Diseases on Apple Trees in Canada.</title>
        <authorList>
            <person name="Ellouze W."/>
            <person name="Ilyukhin E."/>
            <person name="Sulman M."/>
            <person name="Ali S."/>
        </authorList>
    </citation>
    <scope>NUCLEOTIDE SEQUENCE [LARGE SCALE GENOMIC DNA]</scope>
    <source>
        <strain evidence="2 3">M45-28</strain>
    </source>
</reference>
<accession>A0ABR3TLP0</accession>
<evidence type="ECO:0000256" key="1">
    <source>
        <dbReference type="SAM" id="MobiDB-lite"/>
    </source>
</evidence>